<evidence type="ECO:0000313" key="1">
    <source>
        <dbReference type="EMBL" id="JAH69021.1"/>
    </source>
</evidence>
<protein>
    <submittedName>
        <fullName evidence="1">Uncharacterized protein</fullName>
    </submittedName>
</protein>
<reference evidence="1" key="2">
    <citation type="journal article" date="2015" name="Fish Shellfish Immunol.">
        <title>Early steps in the European eel (Anguilla anguilla)-Vibrio vulnificus interaction in the gills: Role of the RtxA13 toxin.</title>
        <authorList>
            <person name="Callol A."/>
            <person name="Pajuelo D."/>
            <person name="Ebbesson L."/>
            <person name="Teles M."/>
            <person name="MacKenzie S."/>
            <person name="Amaro C."/>
        </authorList>
    </citation>
    <scope>NUCLEOTIDE SEQUENCE</scope>
</reference>
<organism evidence="1">
    <name type="scientific">Anguilla anguilla</name>
    <name type="common">European freshwater eel</name>
    <name type="synonym">Muraena anguilla</name>
    <dbReference type="NCBI Taxonomy" id="7936"/>
    <lineage>
        <taxon>Eukaryota</taxon>
        <taxon>Metazoa</taxon>
        <taxon>Chordata</taxon>
        <taxon>Craniata</taxon>
        <taxon>Vertebrata</taxon>
        <taxon>Euteleostomi</taxon>
        <taxon>Actinopterygii</taxon>
        <taxon>Neopterygii</taxon>
        <taxon>Teleostei</taxon>
        <taxon>Anguilliformes</taxon>
        <taxon>Anguillidae</taxon>
        <taxon>Anguilla</taxon>
    </lineage>
</organism>
<reference evidence="1" key="1">
    <citation type="submission" date="2014-11" db="EMBL/GenBank/DDBJ databases">
        <authorList>
            <person name="Amaro Gonzalez C."/>
        </authorList>
    </citation>
    <scope>NUCLEOTIDE SEQUENCE</scope>
</reference>
<proteinExistence type="predicted"/>
<name>A0A0E9UTE7_ANGAN</name>
<dbReference type="AlphaFoldDB" id="A0A0E9UTE7"/>
<dbReference type="EMBL" id="GBXM01039556">
    <property type="protein sequence ID" value="JAH69021.1"/>
    <property type="molecule type" value="Transcribed_RNA"/>
</dbReference>
<accession>A0A0E9UTE7</accession>
<sequence>MWLCISTKCSAWVCGYSTQCRDLG</sequence>